<reference evidence="8" key="1">
    <citation type="submission" date="2016-10" db="EMBL/GenBank/DDBJ databases">
        <authorList>
            <person name="Varghese N."/>
            <person name="Submissions S."/>
        </authorList>
    </citation>
    <scope>NUCLEOTIDE SEQUENCE [LARGE SCALE GENOMIC DNA]</scope>
    <source>
        <strain evidence="8">DSM 44498</strain>
    </source>
</reference>
<dbReference type="OrthoDB" id="9785276at2"/>
<keyword evidence="3" id="KW-0285">Flavoprotein</keyword>
<dbReference type="InterPro" id="IPR036188">
    <property type="entry name" value="FAD/NAD-bd_sf"/>
</dbReference>
<dbReference type="PIRSF" id="PIRSF000137">
    <property type="entry name" value="Alcohol_oxidase"/>
    <property type="match status" value="1"/>
</dbReference>
<evidence type="ECO:0000256" key="2">
    <source>
        <dbReference type="ARBA" id="ARBA00010790"/>
    </source>
</evidence>
<evidence type="ECO:0000313" key="7">
    <source>
        <dbReference type="EMBL" id="SEB81570.1"/>
    </source>
</evidence>
<dbReference type="EMBL" id="FNSV01000005">
    <property type="protein sequence ID" value="SEB81570.1"/>
    <property type="molecule type" value="Genomic_DNA"/>
</dbReference>
<dbReference type="InterPro" id="IPR000172">
    <property type="entry name" value="GMC_OxRdtase_N"/>
</dbReference>
<dbReference type="Pfam" id="PF00732">
    <property type="entry name" value="GMC_oxred_N"/>
    <property type="match status" value="1"/>
</dbReference>
<comment type="similarity">
    <text evidence="2">Belongs to the GMC oxidoreductase family.</text>
</comment>
<comment type="cofactor">
    <cofactor evidence="1">
        <name>FAD</name>
        <dbReference type="ChEBI" id="CHEBI:57692"/>
    </cofactor>
</comment>
<feature type="domain" description="Glucose-methanol-choline oxidoreductase N-terminal" evidence="6">
    <location>
        <begin position="316"/>
        <end position="330"/>
    </location>
</feature>
<feature type="region of interest" description="Disordered" evidence="5">
    <location>
        <begin position="144"/>
        <end position="164"/>
    </location>
</feature>
<dbReference type="Gene3D" id="3.30.560.10">
    <property type="entry name" value="Glucose Oxidase, domain 3"/>
    <property type="match status" value="1"/>
</dbReference>
<evidence type="ECO:0000259" key="6">
    <source>
        <dbReference type="PROSITE" id="PS00624"/>
    </source>
</evidence>
<dbReference type="SUPFAM" id="SSF51905">
    <property type="entry name" value="FAD/NAD(P)-binding domain"/>
    <property type="match status" value="1"/>
</dbReference>
<dbReference type="Pfam" id="PF05199">
    <property type="entry name" value="GMC_oxred_C"/>
    <property type="match status" value="1"/>
</dbReference>
<evidence type="ECO:0000256" key="1">
    <source>
        <dbReference type="ARBA" id="ARBA00001974"/>
    </source>
</evidence>
<dbReference type="Gene3D" id="3.50.50.60">
    <property type="entry name" value="FAD/NAD(P)-binding domain"/>
    <property type="match status" value="1"/>
</dbReference>
<keyword evidence="4" id="KW-0274">FAD</keyword>
<evidence type="ECO:0000256" key="3">
    <source>
        <dbReference type="ARBA" id="ARBA00022630"/>
    </source>
</evidence>
<evidence type="ECO:0000313" key="8">
    <source>
        <dbReference type="Proteomes" id="UP000183561"/>
    </source>
</evidence>
<evidence type="ECO:0000256" key="5">
    <source>
        <dbReference type="SAM" id="MobiDB-lite"/>
    </source>
</evidence>
<dbReference type="PANTHER" id="PTHR11552:SF147">
    <property type="entry name" value="CHOLINE DEHYDROGENASE, MITOCHONDRIAL"/>
    <property type="match status" value="1"/>
</dbReference>
<dbReference type="InterPro" id="IPR007867">
    <property type="entry name" value="GMC_OxRtase_C"/>
</dbReference>
<dbReference type="SUPFAM" id="SSF54373">
    <property type="entry name" value="FAD-linked reductases, C-terminal domain"/>
    <property type="match status" value="1"/>
</dbReference>
<proteinExistence type="inferred from homology"/>
<feature type="region of interest" description="Disordered" evidence="5">
    <location>
        <begin position="194"/>
        <end position="213"/>
    </location>
</feature>
<sequence>MSLTESEYEFVIVGSGAGGGPLAANLAAAGHRVLLLEAGDDHSCVYYQAPIFHAQASEDEDMRWDYFVRHYRDDHAQAEDPKHTPDRGGVLYPRGGTLGGSTAISAMITVCPHNSDWDRIATTVGDDSWRAERMRPLFERIERWRDPTTPGADPPENNPARHGYSGWLGTTRADPEAGGREPYFLDIIDTMDQASREHEPPDEDWREPPQDPNDWRVVKSGGTGMIFIPVAVTDGVRNGSRERILGAQRDHPQNLHIEYSALATKIVFDGTRAVGVEYIRGRHVYRADPRARQTDGTSIARRRIATATAEVIICAGAFNTPQLLKLSGIGPRAELESFGIDVVVDLPGVGENLQDRYEITVVDETAHNYPIFEGSTLDAPKRGEHPDGLFTEWRDKRTGPYTTNGTLAAYVKRSSSAHDDPDLFVFSLPVFFRGYYPGYSSDFTKSHNSISWVVLKAHTNNTAGSVRLRSPDPFDTPDICFNYFAEGSDDGGDDLAAVVDGVEFARALSARLRGFVAHEVLPGPSVRTREEIGNYIRQQAWGHHASCSCKIGADDDPMAVLDGRFRVRGVEGLRVVDASVFPRIPGFFIAAAVWMVSEKASDTILAEYSG</sequence>
<dbReference type="GO" id="GO:0016614">
    <property type="term" value="F:oxidoreductase activity, acting on CH-OH group of donors"/>
    <property type="evidence" value="ECO:0007669"/>
    <property type="project" value="InterPro"/>
</dbReference>
<protein>
    <submittedName>
        <fullName evidence="7">Choline dehydrogenase</fullName>
    </submittedName>
</protein>
<dbReference type="Proteomes" id="UP000183561">
    <property type="component" value="Unassembled WGS sequence"/>
</dbReference>
<dbReference type="GO" id="GO:0050660">
    <property type="term" value="F:flavin adenine dinucleotide binding"/>
    <property type="evidence" value="ECO:0007669"/>
    <property type="project" value="InterPro"/>
</dbReference>
<organism evidence="7 8">
    <name type="scientific">Rhodococcus koreensis</name>
    <dbReference type="NCBI Taxonomy" id="99653"/>
    <lineage>
        <taxon>Bacteria</taxon>
        <taxon>Bacillati</taxon>
        <taxon>Actinomycetota</taxon>
        <taxon>Actinomycetes</taxon>
        <taxon>Mycobacteriales</taxon>
        <taxon>Nocardiaceae</taxon>
        <taxon>Rhodococcus</taxon>
    </lineage>
</organism>
<gene>
    <name evidence="7" type="ORF">SAMN04490239_1777</name>
</gene>
<dbReference type="RefSeq" id="WP_072948682.1">
    <property type="nucleotide sequence ID" value="NZ_FNSV01000005.1"/>
</dbReference>
<keyword evidence="8" id="KW-1185">Reference proteome</keyword>
<dbReference type="InterPro" id="IPR012132">
    <property type="entry name" value="GMC_OxRdtase"/>
</dbReference>
<evidence type="ECO:0000256" key="4">
    <source>
        <dbReference type="ARBA" id="ARBA00022827"/>
    </source>
</evidence>
<name>A0A1H4MEN7_9NOCA</name>
<dbReference type="AlphaFoldDB" id="A0A1H4MEN7"/>
<dbReference type="PROSITE" id="PS00624">
    <property type="entry name" value="GMC_OXRED_2"/>
    <property type="match status" value="1"/>
</dbReference>
<dbReference type="PANTHER" id="PTHR11552">
    <property type="entry name" value="GLUCOSE-METHANOL-CHOLINE GMC OXIDOREDUCTASE"/>
    <property type="match status" value="1"/>
</dbReference>
<accession>A0A1H4MEN7</accession>